<name>A0A7J0HC51_9ERIC</name>
<gene>
    <name evidence="2" type="ORF">Acr_28g0014150</name>
</gene>
<feature type="compositionally biased region" description="Basic and acidic residues" evidence="1">
    <location>
        <begin position="47"/>
        <end position="56"/>
    </location>
</feature>
<feature type="compositionally biased region" description="Gly residues" evidence="1">
    <location>
        <begin position="90"/>
        <end position="102"/>
    </location>
</feature>
<dbReference type="EMBL" id="BJWL01000028">
    <property type="protein sequence ID" value="GFZ20710.1"/>
    <property type="molecule type" value="Genomic_DNA"/>
</dbReference>
<sequence>MEEEHHLLQSRPKREKEKGDDETIKAKSGPWRTRFSGGQILGVAEVFDGREGKGEPLGELNASDDREGDDPVEDGHESGGAEEEEDGGDGDFGGGNLGGGEVGVFEDGGESGGEVEVGNQGQGEDGGDVGAKVAHGATEL</sequence>
<proteinExistence type="predicted"/>
<comment type="caution">
    <text evidence="2">The sequence shown here is derived from an EMBL/GenBank/DDBJ whole genome shotgun (WGS) entry which is preliminary data.</text>
</comment>
<keyword evidence="2" id="KW-0472">Membrane</keyword>
<keyword evidence="2" id="KW-0812">Transmembrane</keyword>
<evidence type="ECO:0000256" key="1">
    <source>
        <dbReference type="SAM" id="MobiDB-lite"/>
    </source>
</evidence>
<dbReference type="AlphaFoldDB" id="A0A7J0HC51"/>
<organism evidence="2 3">
    <name type="scientific">Actinidia rufa</name>
    <dbReference type="NCBI Taxonomy" id="165716"/>
    <lineage>
        <taxon>Eukaryota</taxon>
        <taxon>Viridiplantae</taxon>
        <taxon>Streptophyta</taxon>
        <taxon>Embryophyta</taxon>
        <taxon>Tracheophyta</taxon>
        <taxon>Spermatophyta</taxon>
        <taxon>Magnoliopsida</taxon>
        <taxon>eudicotyledons</taxon>
        <taxon>Gunneridae</taxon>
        <taxon>Pentapetalae</taxon>
        <taxon>asterids</taxon>
        <taxon>Ericales</taxon>
        <taxon>Actinidiaceae</taxon>
        <taxon>Actinidia</taxon>
    </lineage>
</organism>
<dbReference type="Proteomes" id="UP000585474">
    <property type="component" value="Unassembled WGS sequence"/>
</dbReference>
<protein>
    <submittedName>
        <fullName evidence="2">Sulfate transmembrane transporter</fullName>
    </submittedName>
</protein>
<feature type="compositionally biased region" description="Acidic residues" evidence="1">
    <location>
        <begin position="80"/>
        <end position="89"/>
    </location>
</feature>
<accession>A0A7J0HC51</accession>
<keyword evidence="3" id="KW-1185">Reference proteome</keyword>
<feature type="compositionally biased region" description="Basic and acidic residues" evidence="1">
    <location>
        <begin position="1"/>
        <end position="25"/>
    </location>
</feature>
<reference evidence="2 3" key="1">
    <citation type="submission" date="2019-07" db="EMBL/GenBank/DDBJ databases">
        <title>De Novo Assembly of kiwifruit Actinidia rufa.</title>
        <authorList>
            <person name="Sugita-Konishi S."/>
            <person name="Sato K."/>
            <person name="Mori E."/>
            <person name="Abe Y."/>
            <person name="Kisaki G."/>
            <person name="Hamano K."/>
            <person name="Suezawa K."/>
            <person name="Otani M."/>
            <person name="Fukuda T."/>
            <person name="Manabe T."/>
            <person name="Gomi K."/>
            <person name="Tabuchi M."/>
            <person name="Akimitsu K."/>
            <person name="Kataoka I."/>
        </authorList>
    </citation>
    <scope>NUCLEOTIDE SEQUENCE [LARGE SCALE GENOMIC DNA]</scope>
    <source>
        <strain evidence="3">cv. Fuchu</strain>
    </source>
</reference>
<feature type="region of interest" description="Disordered" evidence="1">
    <location>
        <begin position="1"/>
        <end position="140"/>
    </location>
</feature>
<evidence type="ECO:0000313" key="2">
    <source>
        <dbReference type="EMBL" id="GFZ20710.1"/>
    </source>
</evidence>
<evidence type="ECO:0000313" key="3">
    <source>
        <dbReference type="Proteomes" id="UP000585474"/>
    </source>
</evidence>